<feature type="transmembrane region" description="Helical" evidence="2">
    <location>
        <begin position="97"/>
        <end position="117"/>
    </location>
</feature>
<dbReference type="InterPro" id="IPR050807">
    <property type="entry name" value="TransReg_Diox_bact_type"/>
</dbReference>
<proteinExistence type="predicted"/>
<gene>
    <name evidence="4" type="ORF">WAE96_14090</name>
</gene>
<dbReference type="SUPFAM" id="SSF47413">
    <property type="entry name" value="lambda repressor-like DNA-binding domains"/>
    <property type="match status" value="1"/>
</dbReference>
<feature type="domain" description="HTH cro/C1-type" evidence="3">
    <location>
        <begin position="7"/>
        <end position="61"/>
    </location>
</feature>
<dbReference type="Proteomes" id="UP001382455">
    <property type="component" value="Unassembled WGS sequence"/>
</dbReference>
<keyword evidence="5" id="KW-1185">Reference proteome</keyword>
<dbReference type="Gene3D" id="1.10.260.40">
    <property type="entry name" value="lambda repressor-like DNA-binding domains"/>
    <property type="match status" value="1"/>
</dbReference>
<keyword evidence="2" id="KW-0812">Transmembrane</keyword>
<dbReference type="CDD" id="cd00093">
    <property type="entry name" value="HTH_XRE"/>
    <property type="match status" value="1"/>
</dbReference>
<dbReference type="InterPro" id="IPR001387">
    <property type="entry name" value="Cro/C1-type_HTH"/>
</dbReference>
<sequence>MTLGEKLKQLRQEKGLSQPELAAEAGIEQSYLSKLENDKSLPSNDILRKILAAFQVSLSDFVTDELVQKDMSRLKQIPDVEQLIAQKSQNQFTQRRNFLLAASISIVLAATLFFIGYSKLIFNEYVYHYESIGVVKDDEPADIFSRWERYYFNTGEELPVLQRQKKHKSLSLEMAKRRVTLVQMTPEYKGPSYTETVAGGRRIYKLDNLMSKKIRRPINSWLQVLGVLLFASGIMGFVLERRLFKLN</sequence>
<dbReference type="PANTHER" id="PTHR46797:SF1">
    <property type="entry name" value="METHYLPHOSPHONATE SYNTHASE"/>
    <property type="match status" value="1"/>
</dbReference>
<dbReference type="InterPro" id="IPR010982">
    <property type="entry name" value="Lambda_DNA-bd_dom_sf"/>
</dbReference>
<evidence type="ECO:0000313" key="5">
    <source>
        <dbReference type="Proteomes" id="UP001382455"/>
    </source>
</evidence>
<name>A0ABU8EX60_9GAMM</name>
<evidence type="ECO:0000256" key="2">
    <source>
        <dbReference type="SAM" id="Phobius"/>
    </source>
</evidence>
<reference evidence="4 5" key="1">
    <citation type="submission" date="2023-12" db="EMBL/GenBank/DDBJ databases">
        <title>Friends and Foes: Symbiotic and Algicidal bacterial influence on Karenia brevis blooms.</title>
        <authorList>
            <person name="Fei C."/>
            <person name="Mohamed A.R."/>
            <person name="Booker A."/>
            <person name="Arshad M."/>
            <person name="Klass S."/>
            <person name="Ahn S."/>
            <person name="Gilbert P.M."/>
            <person name="Heil C.A."/>
            <person name="Martinez J.M."/>
            <person name="Amin S.A."/>
        </authorList>
    </citation>
    <scope>NUCLEOTIDE SEQUENCE [LARGE SCALE GENOMIC DNA]</scope>
    <source>
        <strain evidence="4 5">CE15</strain>
    </source>
</reference>
<evidence type="ECO:0000259" key="3">
    <source>
        <dbReference type="PROSITE" id="PS50943"/>
    </source>
</evidence>
<keyword evidence="2" id="KW-0472">Membrane</keyword>
<dbReference type="PROSITE" id="PS50943">
    <property type="entry name" value="HTH_CROC1"/>
    <property type="match status" value="1"/>
</dbReference>
<dbReference type="EMBL" id="JBAWKS010000001">
    <property type="protein sequence ID" value="MEI4550796.1"/>
    <property type="molecule type" value="Genomic_DNA"/>
</dbReference>
<accession>A0ABU8EX60</accession>
<keyword evidence="1" id="KW-0238">DNA-binding</keyword>
<dbReference type="RefSeq" id="WP_336435863.1">
    <property type="nucleotide sequence ID" value="NZ_JBAWKS010000001.1"/>
</dbReference>
<dbReference type="PANTHER" id="PTHR46797">
    <property type="entry name" value="HTH-TYPE TRANSCRIPTIONAL REGULATOR"/>
    <property type="match status" value="1"/>
</dbReference>
<organism evidence="4 5">
    <name type="scientific">Pseudoalteromonas spongiae</name>
    <dbReference type="NCBI Taxonomy" id="298657"/>
    <lineage>
        <taxon>Bacteria</taxon>
        <taxon>Pseudomonadati</taxon>
        <taxon>Pseudomonadota</taxon>
        <taxon>Gammaproteobacteria</taxon>
        <taxon>Alteromonadales</taxon>
        <taxon>Pseudoalteromonadaceae</taxon>
        <taxon>Pseudoalteromonas</taxon>
    </lineage>
</organism>
<dbReference type="Pfam" id="PF01381">
    <property type="entry name" value="HTH_3"/>
    <property type="match status" value="1"/>
</dbReference>
<dbReference type="SMART" id="SM00530">
    <property type="entry name" value="HTH_XRE"/>
    <property type="match status" value="1"/>
</dbReference>
<evidence type="ECO:0000256" key="1">
    <source>
        <dbReference type="ARBA" id="ARBA00023125"/>
    </source>
</evidence>
<feature type="transmembrane region" description="Helical" evidence="2">
    <location>
        <begin position="220"/>
        <end position="239"/>
    </location>
</feature>
<keyword evidence="2" id="KW-1133">Transmembrane helix</keyword>
<comment type="caution">
    <text evidence="4">The sequence shown here is derived from an EMBL/GenBank/DDBJ whole genome shotgun (WGS) entry which is preliminary data.</text>
</comment>
<evidence type="ECO:0000313" key="4">
    <source>
        <dbReference type="EMBL" id="MEI4550796.1"/>
    </source>
</evidence>
<protein>
    <submittedName>
        <fullName evidence="4">Helix-turn-helix domain-containing protein</fullName>
    </submittedName>
</protein>